<keyword evidence="7 12" id="KW-0812">Transmembrane</keyword>
<dbReference type="EMBL" id="JBHFNR010000037">
    <property type="protein sequence ID" value="MFB2892465.1"/>
    <property type="molecule type" value="Genomic_DNA"/>
</dbReference>
<feature type="transmembrane region" description="Helical" evidence="12">
    <location>
        <begin position="20"/>
        <end position="41"/>
    </location>
</feature>
<evidence type="ECO:0000256" key="12">
    <source>
        <dbReference type="SAM" id="Phobius"/>
    </source>
</evidence>
<evidence type="ECO:0000256" key="8">
    <source>
        <dbReference type="ARBA" id="ARBA00022777"/>
    </source>
</evidence>
<evidence type="ECO:0000256" key="7">
    <source>
        <dbReference type="ARBA" id="ARBA00022692"/>
    </source>
</evidence>
<keyword evidence="5" id="KW-0597">Phosphoprotein</keyword>
<dbReference type="Gene3D" id="3.30.450.20">
    <property type="entry name" value="PAS domain"/>
    <property type="match status" value="1"/>
</dbReference>
<dbReference type="InterPro" id="IPR050428">
    <property type="entry name" value="TCS_sensor_his_kinase"/>
</dbReference>
<keyword evidence="11 12" id="KW-0472">Membrane</keyword>
<keyword evidence="9 12" id="KW-1133">Transmembrane helix</keyword>
<evidence type="ECO:0000313" key="15">
    <source>
        <dbReference type="Proteomes" id="UP001576784"/>
    </source>
</evidence>
<evidence type="ECO:0000256" key="1">
    <source>
        <dbReference type="ARBA" id="ARBA00000085"/>
    </source>
</evidence>
<evidence type="ECO:0000256" key="4">
    <source>
        <dbReference type="ARBA" id="ARBA00022475"/>
    </source>
</evidence>
<dbReference type="Proteomes" id="UP001576784">
    <property type="component" value="Unassembled WGS sequence"/>
</dbReference>
<dbReference type="InterPro" id="IPR033479">
    <property type="entry name" value="dCache_1"/>
</dbReference>
<evidence type="ECO:0000256" key="9">
    <source>
        <dbReference type="ARBA" id="ARBA00022989"/>
    </source>
</evidence>
<evidence type="ECO:0000259" key="13">
    <source>
        <dbReference type="PROSITE" id="PS50885"/>
    </source>
</evidence>
<dbReference type="CDD" id="cd12913">
    <property type="entry name" value="PDC1_MCP_like"/>
    <property type="match status" value="1"/>
</dbReference>
<dbReference type="PROSITE" id="PS50885">
    <property type="entry name" value="HAMP"/>
    <property type="match status" value="1"/>
</dbReference>
<evidence type="ECO:0000256" key="5">
    <source>
        <dbReference type="ARBA" id="ARBA00022553"/>
    </source>
</evidence>
<evidence type="ECO:0000256" key="11">
    <source>
        <dbReference type="ARBA" id="ARBA00023136"/>
    </source>
</evidence>
<dbReference type="GO" id="GO:0004673">
    <property type="term" value="F:protein histidine kinase activity"/>
    <property type="evidence" value="ECO:0007669"/>
    <property type="project" value="UniProtKB-EC"/>
</dbReference>
<dbReference type="InterPro" id="IPR029151">
    <property type="entry name" value="Sensor-like_sf"/>
</dbReference>
<dbReference type="CDD" id="cd06225">
    <property type="entry name" value="HAMP"/>
    <property type="match status" value="1"/>
</dbReference>
<comment type="subcellular location">
    <subcellularLocation>
        <location evidence="2">Cell membrane</location>
        <topology evidence="2">Multi-pass membrane protein</topology>
    </subcellularLocation>
</comment>
<protein>
    <recommendedName>
        <fullName evidence="3">histidine kinase</fullName>
        <ecNumber evidence="3">2.7.13.3</ecNumber>
    </recommendedName>
</protein>
<dbReference type="RefSeq" id="WP_413262138.1">
    <property type="nucleotide sequence ID" value="NZ_JBHFNR010000037.1"/>
</dbReference>
<evidence type="ECO:0000256" key="6">
    <source>
        <dbReference type="ARBA" id="ARBA00022679"/>
    </source>
</evidence>
<dbReference type="EC" id="2.7.13.3" evidence="3"/>
<reference evidence="14 15" key="1">
    <citation type="submission" date="2024-09" db="EMBL/GenBank/DDBJ databases">
        <title>Floridaenema gen nov. (Aerosakkonemataceae, Aerosakkonematales ord. nov., Cyanobacteria) from benthic tropical and subtropical fresh waters, with the description of four new species.</title>
        <authorList>
            <person name="Moretto J.A."/>
            <person name="Berthold D.E."/>
            <person name="Lefler F.W."/>
            <person name="Huang I.-S."/>
            <person name="Laughinghouse H. IV."/>
        </authorList>
    </citation>
    <scope>NUCLEOTIDE SEQUENCE [LARGE SCALE GENOMIC DNA]</scope>
    <source>
        <strain evidence="14 15">BLCC-F50</strain>
    </source>
</reference>
<keyword evidence="4" id="KW-1003">Cell membrane</keyword>
<keyword evidence="8 14" id="KW-0418">Kinase</keyword>
<evidence type="ECO:0000256" key="3">
    <source>
        <dbReference type="ARBA" id="ARBA00012438"/>
    </source>
</evidence>
<evidence type="ECO:0000256" key="10">
    <source>
        <dbReference type="ARBA" id="ARBA00023012"/>
    </source>
</evidence>
<dbReference type="SUPFAM" id="SSF103190">
    <property type="entry name" value="Sensory domain-like"/>
    <property type="match status" value="1"/>
</dbReference>
<evidence type="ECO:0000256" key="2">
    <source>
        <dbReference type="ARBA" id="ARBA00004651"/>
    </source>
</evidence>
<evidence type="ECO:0000313" key="14">
    <source>
        <dbReference type="EMBL" id="MFB2892465.1"/>
    </source>
</evidence>
<keyword evidence="15" id="KW-1185">Reference proteome</keyword>
<sequence>MKLLTNRVAQVTKKVSLRTLLIVPFLIQISVAVGLTGWLSLRNGEKAVNDIADQLRNEVKNRIQEHLTVYLETAKKINRINAAAVTRGQLSIEGLLNERYLWQQGQVFNSVNAIYLGSPQAGEILEIERSGDQSLWKLIIANEATGSLMYFYSTDSEGNRANLLKVDTRKYDARIRPWYNNAVTAGKNVWNEIYIGFSSKKLLLTNSQPAYDLNGNLIAVCAVDLYLEEISKFLREIDSVRGGKIYIVDRSGLLVANSTLEQPFIFNSNREPERIKALNSSDALMRSATQYLTERFGNFSQIKEAQQLEFTVNGKRKFLEVFPFQDEQGLDWLTIIVVPESAFMERINANTSATILLCLAALAVATALGILSSRWIIQPILVLSKASEAISKGELAPQAADKTYDSDRLKMVAQRGDELGQLGRVFQQMAEQVKVREQTLTHQVKQLRIEIDQVKRARQVNEITQSDYFQELEAQITIQRSSEDNNPNGKPRS</sequence>
<feature type="domain" description="HAMP" evidence="13">
    <location>
        <begin position="374"/>
        <end position="438"/>
    </location>
</feature>
<organism evidence="14 15">
    <name type="scientific">Floridaenema flaviceps BLCC-F50</name>
    <dbReference type="NCBI Taxonomy" id="3153642"/>
    <lineage>
        <taxon>Bacteria</taxon>
        <taxon>Bacillati</taxon>
        <taxon>Cyanobacteriota</taxon>
        <taxon>Cyanophyceae</taxon>
        <taxon>Oscillatoriophycideae</taxon>
        <taxon>Aerosakkonematales</taxon>
        <taxon>Aerosakkonemataceae</taxon>
        <taxon>Floridanema</taxon>
        <taxon>Floridanema flaviceps</taxon>
    </lineage>
</organism>
<dbReference type="Gene3D" id="6.10.340.10">
    <property type="match status" value="1"/>
</dbReference>
<gene>
    <name evidence="14" type="ORF">ACE1CI_05925</name>
</gene>
<name>A0ABV4XLA4_9CYAN</name>
<comment type="catalytic activity">
    <reaction evidence="1">
        <text>ATP + protein L-histidine = ADP + protein N-phospho-L-histidine.</text>
        <dbReference type="EC" id="2.7.13.3"/>
    </reaction>
</comment>
<dbReference type="PANTHER" id="PTHR45436:SF5">
    <property type="entry name" value="SENSOR HISTIDINE KINASE TRCS"/>
    <property type="match status" value="1"/>
</dbReference>
<keyword evidence="10" id="KW-0902">Two-component regulatory system</keyword>
<accession>A0ABV4XLA4</accession>
<dbReference type="Pfam" id="PF02743">
    <property type="entry name" value="dCache_1"/>
    <property type="match status" value="1"/>
</dbReference>
<keyword evidence="6 14" id="KW-0808">Transferase</keyword>
<dbReference type="InterPro" id="IPR003660">
    <property type="entry name" value="HAMP_dom"/>
</dbReference>
<proteinExistence type="predicted"/>
<dbReference type="SMART" id="SM00304">
    <property type="entry name" value="HAMP"/>
    <property type="match status" value="1"/>
</dbReference>
<dbReference type="Pfam" id="PF00672">
    <property type="entry name" value="HAMP"/>
    <property type="match status" value="1"/>
</dbReference>
<dbReference type="PANTHER" id="PTHR45436">
    <property type="entry name" value="SENSOR HISTIDINE KINASE YKOH"/>
    <property type="match status" value="1"/>
</dbReference>
<comment type="caution">
    <text evidence="14">The sequence shown here is derived from an EMBL/GenBank/DDBJ whole genome shotgun (WGS) entry which is preliminary data.</text>
</comment>